<evidence type="ECO:0000256" key="1">
    <source>
        <dbReference type="ARBA" id="ARBA00001958"/>
    </source>
</evidence>
<dbReference type="AlphaFoldDB" id="X1H4V3"/>
<evidence type="ECO:0000256" key="10">
    <source>
        <dbReference type="ARBA" id="ARBA00022993"/>
    </source>
</evidence>
<sequence>PSMEMAILCSVVPRLTPTVSEAVTHILGIEPLVVNHNTDMGIKVLYDNPSEVGPDRLVNAVAAAKLHPLPAIVVDFGTATTYDVISREREYLGGIICPGVETSAADLFHRASRLAPVELTFPGKVIGKNTADSLRAGILLQASTSLEGIVKLVEQELAERATVIATGGLAPTICALTERVDVLDRLFTLKGLQIIAKKVAKRGKP</sequence>
<comment type="caution">
    <text evidence="13">The sequence shown here is derived from an EMBL/GenBank/DDBJ whole genome shotgun (WGS) entry which is preliminary data.</text>
</comment>
<dbReference type="InterPro" id="IPR004619">
    <property type="entry name" value="Type_III_PanK"/>
</dbReference>
<evidence type="ECO:0000256" key="7">
    <source>
        <dbReference type="ARBA" id="ARBA00022777"/>
    </source>
</evidence>
<evidence type="ECO:0000256" key="6">
    <source>
        <dbReference type="ARBA" id="ARBA00022741"/>
    </source>
</evidence>
<keyword evidence="9" id="KW-0630">Potassium</keyword>
<dbReference type="CDD" id="cd24015">
    <property type="entry name" value="ASKHA_NBD_PanK-III"/>
    <property type="match status" value="1"/>
</dbReference>
<keyword evidence="6" id="KW-0547">Nucleotide-binding</keyword>
<evidence type="ECO:0000256" key="5">
    <source>
        <dbReference type="ARBA" id="ARBA00022679"/>
    </source>
</evidence>
<accession>X1H4V3</accession>
<evidence type="ECO:0000256" key="9">
    <source>
        <dbReference type="ARBA" id="ARBA00022958"/>
    </source>
</evidence>
<keyword evidence="10" id="KW-0173">Coenzyme A biosynthesis</keyword>
<gene>
    <name evidence="13" type="ORF">S03H2_42782</name>
</gene>
<dbReference type="GO" id="GO:0005524">
    <property type="term" value="F:ATP binding"/>
    <property type="evidence" value="ECO:0007669"/>
    <property type="project" value="UniProtKB-KW"/>
</dbReference>
<dbReference type="EMBL" id="BARU01026650">
    <property type="protein sequence ID" value="GAH65201.1"/>
    <property type="molecule type" value="Genomic_DNA"/>
</dbReference>
<feature type="non-terminal residue" evidence="13">
    <location>
        <position position="1"/>
    </location>
</feature>
<evidence type="ECO:0000313" key="13">
    <source>
        <dbReference type="EMBL" id="GAH65201.1"/>
    </source>
</evidence>
<dbReference type="GO" id="GO:0005737">
    <property type="term" value="C:cytoplasm"/>
    <property type="evidence" value="ECO:0007669"/>
    <property type="project" value="UniProtKB-SubCell"/>
</dbReference>
<evidence type="ECO:0000256" key="11">
    <source>
        <dbReference type="ARBA" id="ARBA00038036"/>
    </source>
</evidence>
<keyword evidence="8" id="KW-0067">ATP-binding</keyword>
<proteinExistence type="inferred from homology"/>
<keyword evidence="7" id="KW-0418">Kinase</keyword>
<evidence type="ECO:0000256" key="3">
    <source>
        <dbReference type="ARBA" id="ARBA00011738"/>
    </source>
</evidence>
<organism evidence="13">
    <name type="scientific">marine sediment metagenome</name>
    <dbReference type="NCBI Taxonomy" id="412755"/>
    <lineage>
        <taxon>unclassified sequences</taxon>
        <taxon>metagenomes</taxon>
        <taxon>ecological metagenomes</taxon>
    </lineage>
</organism>
<dbReference type="Gene3D" id="3.30.420.40">
    <property type="match status" value="1"/>
</dbReference>
<dbReference type="GO" id="GO:0004594">
    <property type="term" value="F:pantothenate kinase activity"/>
    <property type="evidence" value="ECO:0007669"/>
    <property type="project" value="InterPro"/>
</dbReference>
<reference evidence="13" key="1">
    <citation type="journal article" date="2014" name="Front. Microbiol.">
        <title>High frequency of phylogenetically diverse reductive dehalogenase-homologous genes in deep subseafloor sedimentary metagenomes.</title>
        <authorList>
            <person name="Kawai M."/>
            <person name="Futagami T."/>
            <person name="Toyoda A."/>
            <person name="Takaki Y."/>
            <person name="Nishi S."/>
            <person name="Hori S."/>
            <person name="Arai W."/>
            <person name="Tsubouchi T."/>
            <person name="Morono Y."/>
            <person name="Uchiyama I."/>
            <person name="Ito T."/>
            <person name="Fujiyama A."/>
            <person name="Inagaki F."/>
            <person name="Takami H."/>
        </authorList>
    </citation>
    <scope>NUCLEOTIDE SEQUENCE</scope>
    <source>
        <strain evidence="13">Expedition CK06-06</strain>
    </source>
</reference>
<protein>
    <recommendedName>
        <fullName evidence="12">Type III pantothenate kinase</fullName>
    </recommendedName>
</protein>
<dbReference type="GO" id="GO:0015937">
    <property type="term" value="P:coenzyme A biosynthetic process"/>
    <property type="evidence" value="ECO:0007669"/>
    <property type="project" value="UniProtKB-KW"/>
</dbReference>
<keyword evidence="5" id="KW-0808">Transferase</keyword>
<dbReference type="PANTHER" id="PTHR34265:SF1">
    <property type="entry name" value="TYPE III PANTOTHENATE KINASE"/>
    <property type="match status" value="1"/>
</dbReference>
<keyword evidence="4" id="KW-0963">Cytoplasm</keyword>
<comment type="subunit">
    <text evidence="3">Homodimer.</text>
</comment>
<evidence type="ECO:0000256" key="2">
    <source>
        <dbReference type="ARBA" id="ARBA00004496"/>
    </source>
</evidence>
<comment type="cofactor">
    <cofactor evidence="1">
        <name>K(+)</name>
        <dbReference type="ChEBI" id="CHEBI:29103"/>
    </cofactor>
</comment>
<comment type="similarity">
    <text evidence="11">Belongs to the type III pantothenate kinase family.</text>
</comment>
<dbReference type="InterPro" id="IPR043129">
    <property type="entry name" value="ATPase_NBD"/>
</dbReference>
<dbReference type="Pfam" id="PF03309">
    <property type="entry name" value="Pan_kinase"/>
    <property type="match status" value="1"/>
</dbReference>
<evidence type="ECO:0000256" key="12">
    <source>
        <dbReference type="ARBA" id="ARBA00040883"/>
    </source>
</evidence>
<evidence type="ECO:0000256" key="8">
    <source>
        <dbReference type="ARBA" id="ARBA00022840"/>
    </source>
</evidence>
<dbReference type="HAMAP" id="MF_01274">
    <property type="entry name" value="Pantothen_kinase_3"/>
    <property type="match status" value="1"/>
</dbReference>
<evidence type="ECO:0000256" key="4">
    <source>
        <dbReference type="ARBA" id="ARBA00022490"/>
    </source>
</evidence>
<dbReference type="NCBIfam" id="TIGR00671">
    <property type="entry name" value="baf"/>
    <property type="match status" value="1"/>
</dbReference>
<comment type="subcellular location">
    <subcellularLocation>
        <location evidence="2">Cytoplasm</location>
    </subcellularLocation>
</comment>
<dbReference type="PANTHER" id="PTHR34265">
    <property type="entry name" value="TYPE III PANTOTHENATE KINASE"/>
    <property type="match status" value="1"/>
</dbReference>
<name>X1H4V3_9ZZZZ</name>
<dbReference type="SUPFAM" id="SSF53067">
    <property type="entry name" value="Actin-like ATPase domain"/>
    <property type="match status" value="2"/>
</dbReference>